<organism evidence="2 3">
    <name type="scientific">Coemansia reversa (strain ATCC 12441 / NRRL 1564)</name>
    <dbReference type="NCBI Taxonomy" id="763665"/>
    <lineage>
        <taxon>Eukaryota</taxon>
        <taxon>Fungi</taxon>
        <taxon>Fungi incertae sedis</taxon>
        <taxon>Zoopagomycota</taxon>
        <taxon>Kickxellomycotina</taxon>
        <taxon>Kickxellomycetes</taxon>
        <taxon>Kickxellales</taxon>
        <taxon>Kickxellaceae</taxon>
        <taxon>Coemansia</taxon>
    </lineage>
</organism>
<dbReference type="EMBL" id="KZ303509">
    <property type="protein sequence ID" value="PIA15195.1"/>
    <property type="molecule type" value="Genomic_DNA"/>
</dbReference>
<name>A0A2G5B864_COERN</name>
<proteinExistence type="predicted"/>
<gene>
    <name evidence="2" type="ORF">COEREDRAFT_9583</name>
</gene>
<evidence type="ECO:0000313" key="2">
    <source>
        <dbReference type="EMBL" id="PIA15195.1"/>
    </source>
</evidence>
<feature type="chain" id="PRO_5013807918" evidence="1">
    <location>
        <begin position="18"/>
        <end position="226"/>
    </location>
</feature>
<evidence type="ECO:0000313" key="3">
    <source>
        <dbReference type="Proteomes" id="UP000242474"/>
    </source>
</evidence>
<feature type="signal peptide" evidence="1">
    <location>
        <begin position="1"/>
        <end position="17"/>
    </location>
</feature>
<dbReference type="OrthoDB" id="4062651at2759"/>
<dbReference type="AlphaFoldDB" id="A0A2G5B864"/>
<dbReference type="Proteomes" id="UP000242474">
    <property type="component" value="Unassembled WGS sequence"/>
</dbReference>
<reference evidence="2 3" key="1">
    <citation type="journal article" date="2015" name="Genome Biol. Evol.">
        <title>Phylogenomic analyses indicate that early fungi evolved digesting cell walls of algal ancestors of land plants.</title>
        <authorList>
            <person name="Chang Y."/>
            <person name="Wang S."/>
            <person name="Sekimoto S."/>
            <person name="Aerts A.L."/>
            <person name="Choi C."/>
            <person name="Clum A."/>
            <person name="LaButti K.M."/>
            <person name="Lindquist E.A."/>
            <person name="Yee Ngan C."/>
            <person name="Ohm R.A."/>
            <person name="Salamov A.A."/>
            <person name="Grigoriev I.V."/>
            <person name="Spatafora J.W."/>
            <person name="Berbee M.L."/>
        </authorList>
    </citation>
    <scope>NUCLEOTIDE SEQUENCE [LARGE SCALE GENOMIC DNA]</scope>
    <source>
        <strain evidence="2 3">NRRL 1564</strain>
    </source>
</reference>
<keyword evidence="1" id="KW-0732">Signal</keyword>
<protein>
    <submittedName>
        <fullName evidence="2">Uncharacterized protein</fullName>
    </submittedName>
</protein>
<evidence type="ECO:0000256" key="1">
    <source>
        <dbReference type="SAM" id="SignalP"/>
    </source>
</evidence>
<accession>A0A2G5B864</accession>
<keyword evidence="3" id="KW-1185">Reference proteome</keyword>
<sequence>MKLSIASIVLAATVVVAQYDTNTLPETEGTPTVEEPMYPAVQTPADMPKLQMGYGSDTESLLSRLASYFDLTHVASDITTMPVTITKLYDPASNKFTVVSANVMQSGGAYYVPVCPTNAIVSAGQTPVMDVQPAACGYGIQLTPVPNNAANAMHRVIRTAYKAIMSIGRPSFMGMNQSTGMQQQMMSGSGMMQPGSGMMQQMKPGMMQQMSPNTEMMQAQPTMPAQ</sequence>